<evidence type="ECO:0000313" key="4">
    <source>
        <dbReference type="Proteomes" id="UP001305414"/>
    </source>
</evidence>
<feature type="compositionally biased region" description="Acidic residues" evidence="1">
    <location>
        <begin position="616"/>
        <end position="632"/>
    </location>
</feature>
<dbReference type="PROSITE" id="PS50181">
    <property type="entry name" value="FBOX"/>
    <property type="match status" value="1"/>
</dbReference>
<dbReference type="InterPro" id="IPR001810">
    <property type="entry name" value="F-box_dom"/>
</dbReference>
<dbReference type="InterPro" id="IPR032675">
    <property type="entry name" value="LRR_dom_sf"/>
</dbReference>
<dbReference type="AlphaFoldDB" id="A0AAN7UJY6"/>
<evidence type="ECO:0000259" key="2">
    <source>
        <dbReference type="PROSITE" id="PS50181"/>
    </source>
</evidence>
<comment type="caution">
    <text evidence="3">The sequence shown here is derived from an EMBL/GenBank/DDBJ whole genome shotgun (WGS) entry which is preliminary data.</text>
</comment>
<reference evidence="3 4" key="1">
    <citation type="submission" date="2023-10" db="EMBL/GenBank/DDBJ databases">
        <title>Draft genome sequence of Xylaria bambusicola isolate GMP-LS, the root and basal stem rot pathogen of sugarcane in Indonesia.</title>
        <authorList>
            <person name="Selvaraj P."/>
            <person name="Muralishankar V."/>
            <person name="Muruganantham S."/>
            <person name="Sp S."/>
            <person name="Haryani S."/>
            <person name="Lau K.J.X."/>
            <person name="Naqvi N.I."/>
        </authorList>
    </citation>
    <scope>NUCLEOTIDE SEQUENCE [LARGE SCALE GENOMIC DNA]</scope>
    <source>
        <strain evidence="3">GMP-LS</strain>
    </source>
</reference>
<protein>
    <recommendedName>
        <fullName evidence="2">F-box domain-containing protein</fullName>
    </recommendedName>
</protein>
<name>A0AAN7UJY6_9PEZI</name>
<dbReference type="Gene3D" id="3.80.10.10">
    <property type="entry name" value="Ribonuclease Inhibitor"/>
    <property type="match status" value="1"/>
</dbReference>
<accession>A0AAN7UJY6</accession>
<proteinExistence type="predicted"/>
<keyword evidence="4" id="KW-1185">Reference proteome</keyword>
<feature type="domain" description="F-box" evidence="2">
    <location>
        <begin position="57"/>
        <end position="93"/>
    </location>
</feature>
<dbReference type="EMBL" id="JAWHQM010000037">
    <property type="protein sequence ID" value="KAK5633930.1"/>
    <property type="molecule type" value="Genomic_DNA"/>
</dbReference>
<dbReference type="SUPFAM" id="SSF52047">
    <property type="entry name" value="RNI-like"/>
    <property type="match status" value="1"/>
</dbReference>
<feature type="region of interest" description="Disordered" evidence="1">
    <location>
        <begin position="596"/>
        <end position="632"/>
    </location>
</feature>
<evidence type="ECO:0000256" key="1">
    <source>
        <dbReference type="SAM" id="MobiDB-lite"/>
    </source>
</evidence>
<gene>
    <name evidence="3" type="ORF">RRF57_009644</name>
</gene>
<sequence>MDRLRLGDAGQKRPVAFTTQNANDQGGRVSLTSVLRSLSTTTITRFESPLFTWFGHPTMMENIPPEIIYVVCSFLDVENILNFRLVGRLFADIGAAYMLPDVSFNLHREDLNRLSAISLHPVLSKHVRSLTYFAEIIDLPKASWIEFVQNHQGRMRWNGMLRRQNNKTPSQLTSEYKRYSEAIDEQENLIEGEWDLRVLEEVLPRFPNLKTLHMSATEPFYERCNHGQMKRPLSEFLQKGYVGSAHPEGKRTLDTLLRANAHAPCAITTLQITMVHWKFFKRSERELSRLFKPLANLTSIMLSISIESLDERMYDGLSLGKCQRVFAKGSLRKILRRMPQLRLLHLEMRNSICEQPERGVQLHDIIEPGFHWPDLEEIALHGVAGDRVEFMDLFSRHKNKLRKLRLSDVTLTSTSWRKLLPDIRRKLHLDVVCICGNIYGRREDEDDPPGPLEGLPDLEVWGWAPPEFEVNNMRDSIDMYCRQGGTNYPDELPLCGIVVNKYYKDYVKPFIKNQARYDFNDEDFYDDLRFGIWGENNELWAGNDELWEDISDGEIDDDDAGAIDDELIAQRAMEHVIFDMMMEDMLGMAEFYDGGAGMDALGEPSPPLDPPTGDSEPPDVESDEEIPDLVSP</sequence>
<dbReference type="Proteomes" id="UP001305414">
    <property type="component" value="Unassembled WGS sequence"/>
</dbReference>
<evidence type="ECO:0000313" key="3">
    <source>
        <dbReference type="EMBL" id="KAK5633930.1"/>
    </source>
</evidence>
<organism evidence="3 4">
    <name type="scientific">Xylaria bambusicola</name>
    <dbReference type="NCBI Taxonomy" id="326684"/>
    <lineage>
        <taxon>Eukaryota</taxon>
        <taxon>Fungi</taxon>
        <taxon>Dikarya</taxon>
        <taxon>Ascomycota</taxon>
        <taxon>Pezizomycotina</taxon>
        <taxon>Sordariomycetes</taxon>
        <taxon>Xylariomycetidae</taxon>
        <taxon>Xylariales</taxon>
        <taxon>Xylariaceae</taxon>
        <taxon>Xylaria</taxon>
    </lineage>
</organism>